<dbReference type="InterPro" id="IPR044241">
    <property type="entry name" value="TxlA/HCF164"/>
</dbReference>
<keyword evidence="1" id="KW-0472">Membrane</keyword>
<accession>A0AAN9M757</accession>
<gene>
    <name evidence="2" type="ORF">VNO80_20998</name>
</gene>
<dbReference type="PANTHER" id="PTHR47353:SF1">
    <property type="entry name" value="THIOREDOXIN-LIKE PROTEIN HCF164, CHLOROPLASTIC"/>
    <property type="match status" value="1"/>
</dbReference>
<protein>
    <recommendedName>
        <fullName evidence="4">Transmembrane protein</fullName>
    </recommendedName>
</protein>
<reference evidence="2 3" key="1">
    <citation type="submission" date="2024-01" db="EMBL/GenBank/DDBJ databases">
        <title>The genomes of 5 underutilized Papilionoideae crops provide insights into root nodulation and disease resistanc.</title>
        <authorList>
            <person name="Jiang F."/>
        </authorList>
    </citation>
    <scope>NUCLEOTIDE SEQUENCE [LARGE SCALE GENOMIC DNA]</scope>
    <source>
        <strain evidence="2">JINMINGXINNONG_FW02</strain>
        <tissue evidence="2">Leaves</tissue>
    </source>
</reference>
<evidence type="ECO:0000256" key="1">
    <source>
        <dbReference type="SAM" id="Phobius"/>
    </source>
</evidence>
<sequence>MSSFSLSFSTPHIFSPYFKIHQTPQILPIPFHRRNIRKLNILNQNLHKSSTTEKCVAELGNTKATSTPKGVPRKFPSKDLKRKIAIVSFLGALGLLLATRLHFFGVPSKDHCAHALPSEEAQHNRKSTVVEFDAD</sequence>
<evidence type="ECO:0008006" key="4">
    <source>
        <dbReference type="Google" id="ProtNLM"/>
    </source>
</evidence>
<keyword evidence="3" id="KW-1185">Reference proteome</keyword>
<dbReference type="PANTHER" id="PTHR47353">
    <property type="entry name" value="THIOREDOXIN-LIKE PROTEIN HCF164, CHLOROPLASTIC"/>
    <property type="match status" value="1"/>
</dbReference>
<proteinExistence type="predicted"/>
<dbReference type="GO" id="GO:0009535">
    <property type="term" value="C:chloroplast thylakoid membrane"/>
    <property type="evidence" value="ECO:0007669"/>
    <property type="project" value="TreeGrafter"/>
</dbReference>
<dbReference type="Proteomes" id="UP001374584">
    <property type="component" value="Unassembled WGS sequence"/>
</dbReference>
<dbReference type="AlphaFoldDB" id="A0AAN9M757"/>
<dbReference type="GO" id="GO:0016671">
    <property type="term" value="F:oxidoreductase activity, acting on a sulfur group of donors, disulfide as acceptor"/>
    <property type="evidence" value="ECO:0007669"/>
    <property type="project" value="TreeGrafter"/>
</dbReference>
<keyword evidence="1" id="KW-1133">Transmembrane helix</keyword>
<dbReference type="GO" id="GO:0010190">
    <property type="term" value="P:cytochrome b6f complex assembly"/>
    <property type="evidence" value="ECO:0007669"/>
    <property type="project" value="TreeGrafter"/>
</dbReference>
<evidence type="ECO:0000313" key="2">
    <source>
        <dbReference type="EMBL" id="KAK7346478.1"/>
    </source>
</evidence>
<evidence type="ECO:0000313" key="3">
    <source>
        <dbReference type="Proteomes" id="UP001374584"/>
    </source>
</evidence>
<keyword evidence="1" id="KW-0812">Transmembrane</keyword>
<feature type="transmembrane region" description="Helical" evidence="1">
    <location>
        <begin position="84"/>
        <end position="103"/>
    </location>
</feature>
<organism evidence="2 3">
    <name type="scientific">Phaseolus coccineus</name>
    <name type="common">Scarlet runner bean</name>
    <name type="synonym">Phaseolus multiflorus</name>
    <dbReference type="NCBI Taxonomy" id="3886"/>
    <lineage>
        <taxon>Eukaryota</taxon>
        <taxon>Viridiplantae</taxon>
        <taxon>Streptophyta</taxon>
        <taxon>Embryophyta</taxon>
        <taxon>Tracheophyta</taxon>
        <taxon>Spermatophyta</taxon>
        <taxon>Magnoliopsida</taxon>
        <taxon>eudicotyledons</taxon>
        <taxon>Gunneridae</taxon>
        <taxon>Pentapetalae</taxon>
        <taxon>rosids</taxon>
        <taxon>fabids</taxon>
        <taxon>Fabales</taxon>
        <taxon>Fabaceae</taxon>
        <taxon>Papilionoideae</taxon>
        <taxon>50 kb inversion clade</taxon>
        <taxon>NPAAA clade</taxon>
        <taxon>indigoferoid/millettioid clade</taxon>
        <taxon>Phaseoleae</taxon>
        <taxon>Phaseolus</taxon>
    </lineage>
</organism>
<comment type="caution">
    <text evidence="2">The sequence shown here is derived from an EMBL/GenBank/DDBJ whole genome shotgun (WGS) entry which is preliminary data.</text>
</comment>
<dbReference type="EMBL" id="JAYMYR010000008">
    <property type="protein sequence ID" value="KAK7346478.1"/>
    <property type="molecule type" value="Genomic_DNA"/>
</dbReference>
<name>A0AAN9M757_PHACN</name>